<evidence type="ECO:0000256" key="1">
    <source>
        <dbReference type="SAM" id="MobiDB-lite"/>
    </source>
</evidence>
<dbReference type="PANTHER" id="PTHR11365:SF23">
    <property type="entry name" value="HYPOTHETICAL 5-OXOPROLINASE (EUROFUNG)-RELATED"/>
    <property type="match status" value="1"/>
</dbReference>
<dbReference type="GO" id="GO:0005829">
    <property type="term" value="C:cytosol"/>
    <property type="evidence" value="ECO:0007669"/>
    <property type="project" value="TreeGrafter"/>
</dbReference>
<protein>
    <submittedName>
        <fullName evidence="3">N-methylhydantoinase B</fullName>
    </submittedName>
</protein>
<name>A0A1I3VL77_9PSEU</name>
<dbReference type="GO" id="GO:0017168">
    <property type="term" value="F:5-oxoprolinase (ATP-hydrolyzing) activity"/>
    <property type="evidence" value="ECO:0007669"/>
    <property type="project" value="TreeGrafter"/>
</dbReference>
<dbReference type="InterPro" id="IPR003692">
    <property type="entry name" value="Hydantoinase_B"/>
</dbReference>
<dbReference type="PANTHER" id="PTHR11365">
    <property type="entry name" value="5-OXOPROLINASE RELATED"/>
    <property type="match status" value="1"/>
</dbReference>
<dbReference type="AlphaFoldDB" id="A0A1I3VL77"/>
<accession>A0A1I3VL77</accession>
<dbReference type="OrthoDB" id="102473at2"/>
<proteinExistence type="predicted"/>
<organism evidence="3 4">
    <name type="scientific">Amycolatopsis sacchari</name>
    <dbReference type="NCBI Taxonomy" id="115433"/>
    <lineage>
        <taxon>Bacteria</taxon>
        <taxon>Bacillati</taxon>
        <taxon>Actinomycetota</taxon>
        <taxon>Actinomycetes</taxon>
        <taxon>Pseudonocardiales</taxon>
        <taxon>Pseudonocardiaceae</taxon>
        <taxon>Amycolatopsis</taxon>
    </lineage>
</organism>
<keyword evidence="4" id="KW-1185">Reference proteome</keyword>
<sequence>MNAPVPDPVGLEVRWDRLAAATDEAASTMLRTAFSTIIRESNDYTVVLMDRQGRTMAESRAGIPGFAALMSSLTAVILDRFPHEEWQDGDCVITNDPWIATGHLPDIAMITPVFHRGALVAFAGTAAHSPDIGGSPSMGATDLMSEGLLIPPVRLYRAGRLEQGVKDLLLANVRLADDLWGDLEAQAAAHAVCGRRAREFLDDFGEADFEEFAAQVHAMTDAAMRAAIRELPDGVYRAGLDADGVEGHPTRIECAVTVRGDRIEIDYTGTSGQVPFSTNSTLNYTRAYSMYPLKILLDPATRTNWGSYRAISVTAPEGSIVNPRFPAPVVARHLTGHLLSCAIYQALAPVLPDRVIADSGGAPALRVRFAGVDDAGRPFAQMLFANGGMGASKEKDGLSATAFPTNSGSGSVEAMEVASPLRFARKELRAGSGGRGRRRGGLGQEIEVHNPTSRPVQLVLLGDRERHPALGLAGGEPGATAQVVLDNGKRVPLKSISQLAPGASVVISFPGGGGYGAPEDREPELVLADEIGGYVR</sequence>
<evidence type="ECO:0000313" key="4">
    <source>
        <dbReference type="Proteomes" id="UP000199025"/>
    </source>
</evidence>
<evidence type="ECO:0000313" key="3">
    <source>
        <dbReference type="EMBL" id="SFJ95066.1"/>
    </source>
</evidence>
<dbReference type="GO" id="GO:0006749">
    <property type="term" value="P:glutathione metabolic process"/>
    <property type="evidence" value="ECO:0007669"/>
    <property type="project" value="TreeGrafter"/>
</dbReference>
<dbReference type="STRING" id="115433.SAMN05421835_11134"/>
<gene>
    <name evidence="3" type="ORF">SAMN05421835_11134</name>
</gene>
<dbReference type="Pfam" id="PF02538">
    <property type="entry name" value="Hydantoinase_B"/>
    <property type="match status" value="1"/>
</dbReference>
<dbReference type="InterPro" id="IPR045079">
    <property type="entry name" value="Oxoprolinase-like"/>
</dbReference>
<feature type="region of interest" description="Disordered" evidence="1">
    <location>
        <begin position="429"/>
        <end position="449"/>
    </location>
</feature>
<evidence type="ECO:0000259" key="2">
    <source>
        <dbReference type="Pfam" id="PF02538"/>
    </source>
</evidence>
<dbReference type="Proteomes" id="UP000199025">
    <property type="component" value="Unassembled WGS sequence"/>
</dbReference>
<dbReference type="RefSeq" id="WP_091509493.1">
    <property type="nucleotide sequence ID" value="NZ_FORP01000011.1"/>
</dbReference>
<feature type="domain" description="Hydantoinase B/oxoprolinase" evidence="2">
    <location>
        <begin position="7"/>
        <end position="518"/>
    </location>
</feature>
<dbReference type="EMBL" id="FORP01000011">
    <property type="protein sequence ID" value="SFJ95066.1"/>
    <property type="molecule type" value="Genomic_DNA"/>
</dbReference>
<reference evidence="3 4" key="1">
    <citation type="submission" date="2016-10" db="EMBL/GenBank/DDBJ databases">
        <authorList>
            <person name="de Groot N.N."/>
        </authorList>
    </citation>
    <scope>NUCLEOTIDE SEQUENCE [LARGE SCALE GENOMIC DNA]</scope>
    <source>
        <strain evidence="3 4">DSM 44468</strain>
    </source>
</reference>